<organism evidence="2">
    <name type="scientific">marine sediment metagenome</name>
    <dbReference type="NCBI Taxonomy" id="412755"/>
    <lineage>
        <taxon>unclassified sequences</taxon>
        <taxon>metagenomes</taxon>
        <taxon>ecological metagenomes</taxon>
    </lineage>
</organism>
<dbReference type="EMBL" id="BARS01004640">
    <property type="protein sequence ID" value="GAF81345.1"/>
    <property type="molecule type" value="Genomic_DNA"/>
</dbReference>
<protein>
    <submittedName>
        <fullName evidence="2">Uncharacterized protein</fullName>
    </submittedName>
</protein>
<comment type="caution">
    <text evidence="2">The sequence shown here is derived from an EMBL/GenBank/DDBJ whole genome shotgun (WGS) entry which is preliminary data.</text>
</comment>
<name>X0TYW0_9ZZZZ</name>
<gene>
    <name evidence="2" type="ORF">S01H1_09076</name>
</gene>
<evidence type="ECO:0000313" key="2">
    <source>
        <dbReference type="EMBL" id="GAF81345.1"/>
    </source>
</evidence>
<accession>X0TYW0</accession>
<feature type="region of interest" description="Disordered" evidence="1">
    <location>
        <begin position="15"/>
        <end position="40"/>
    </location>
</feature>
<feature type="non-terminal residue" evidence="2">
    <location>
        <position position="1"/>
    </location>
</feature>
<proteinExistence type="predicted"/>
<evidence type="ECO:0000256" key="1">
    <source>
        <dbReference type="SAM" id="MobiDB-lite"/>
    </source>
</evidence>
<dbReference type="AlphaFoldDB" id="X0TYW0"/>
<reference evidence="2" key="1">
    <citation type="journal article" date="2014" name="Front. Microbiol.">
        <title>High frequency of phylogenetically diverse reductive dehalogenase-homologous genes in deep subseafloor sedimentary metagenomes.</title>
        <authorList>
            <person name="Kawai M."/>
            <person name="Futagami T."/>
            <person name="Toyoda A."/>
            <person name="Takaki Y."/>
            <person name="Nishi S."/>
            <person name="Hori S."/>
            <person name="Arai W."/>
            <person name="Tsubouchi T."/>
            <person name="Morono Y."/>
            <person name="Uchiyama I."/>
            <person name="Ito T."/>
            <person name="Fujiyama A."/>
            <person name="Inagaki F."/>
            <person name="Takami H."/>
        </authorList>
    </citation>
    <scope>NUCLEOTIDE SEQUENCE</scope>
    <source>
        <strain evidence="2">Expedition CK06-06</strain>
    </source>
</reference>
<sequence>HHAYKGDVSHQMDPFSVAVSDGTSGEPCGGASRRRMPAAM</sequence>